<organism evidence="1 2">
    <name type="scientific">Allacma fusca</name>
    <dbReference type="NCBI Taxonomy" id="39272"/>
    <lineage>
        <taxon>Eukaryota</taxon>
        <taxon>Metazoa</taxon>
        <taxon>Ecdysozoa</taxon>
        <taxon>Arthropoda</taxon>
        <taxon>Hexapoda</taxon>
        <taxon>Collembola</taxon>
        <taxon>Symphypleona</taxon>
        <taxon>Sminthuridae</taxon>
        <taxon>Allacma</taxon>
    </lineage>
</organism>
<gene>
    <name evidence="1" type="ORF">AFUS01_LOCUS30899</name>
</gene>
<feature type="non-terminal residue" evidence="1">
    <location>
        <position position="1"/>
    </location>
</feature>
<protein>
    <submittedName>
        <fullName evidence="1">Uncharacterized protein</fullName>
    </submittedName>
</protein>
<reference evidence="1" key="1">
    <citation type="submission" date="2021-06" db="EMBL/GenBank/DDBJ databases">
        <authorList>
            <person name="Hodson N. C."/>
            <person name="Mongue J. A."/>
            <person name="Jaron S. K."/>
        </authorList>
    </citation>
    <scope>NUCLEOTIDE SEQUENCE</scope>
</reference>
<dbReference type="Proteomes" id="UP000708208">
    <property type="component" value="Unassembled WGS sequence"/>
</dbReference>
<accession>A0A8J2PMW8</accession>
<comment type="caution">
    <text evidence="1">The sequence shown here is derived from an EMBL/GenBank/DDBJ whole genome shotgun (WGS) entry which is preliminary data.</text>
</comment>
<proteinExistence type="predicted"/>
<keyword evidence="2" id="KW-1185">Reference proteome</keyword>
<evidence type="ECO:0000313" key="2">
    <source>
        <dbReference type="Proteomes" id="UP000708208"/>
    </source>
</evidence>
<evidence type="ECO:0000313" key="1">
    <source>
        <dbReference type="EMBL" id="CAG7820510.1"/>
    </source>
</evidence>
<name>A0A8J2PMW8_9HEXA</name>
<sequence length="85" mass="9474">ANKPRDPACIHRNLKNLNRQELDDSLVAQVRSGGVCREYDGREGYSEKSETNRNVRERIENAKSFTRDLAVESSVQSGKAAPSTP</sequence>
<dbReference type="EMBL" id="CAJVCH010480629">
    <property type="protein sequence ID" value="CAG7820510.1"/>
    <property type="molecule type" value="Genomic_DNA"/>
</dbReference>
<dbReference type="AlphaFoldDB" id="A0A8J2PMW8"/>